<protein>
    <submittedName>
        <fullName evidence="7">TraR/DksA family transcriptional regulator</fullName>
    </submittedName>
</protein>
<reference evidence="7 8" key="1">
    <citation type="journal article" date="2019" name="Int. J. Syst. Evol. Microbiol.">
        <title>The Global Catalogue of Microorganisms (GCM) 10K type strain sequencing project: providing services to taxonomists for standard genome sequencing and annotation.</title>
        <authorList>
            <consortium name="The Broad Institute Genomics Platform"/>
            <consortium name="The Broad Institute Genome Sequencing Center for Infectious Disease"/>
            <person name="Wu L."/>
            <person name="Ma J."/>
        </authorList>
    </citation>
    <scope>NUCLEOTIDE SEQUENCE [LARGE SCALE GENOMIC DNA]</scope>
    <source>
        <strain evidence="7 8">JCM 15591</strain>
    </source>
</reference>
<dbReference type="Gene3D" id="1.20.120.910">
    <property type="entry name" value="DksA, coiled-coil domain"/>
    <property type="match status" value="1"/>
</dbReference>
<dbReference type="EMBL" id="BAAAPN010000015">
    <property type="protein sequence ID" value="GAA1748050.1"/>
    <property type="molecule type" value="Genomic_DNA"/>
</dbReference>
<dbReference type="SUPFAM" id="SSF109635">
    <property type="entry name" value="DnaK suppressor protein DksA, alpha-hairpin domain"/>
    <property type="match status" value="1"/>
</dbReference>
<feature type="region of interest" description="Disordered" evidence="5">
    <location>
        <begin position="1"/>
        <end position="60"/>
    </location>
</feature>
<proteinExistence type="predicted"/>
<evidence type="ECO:0000259" key="6">
    <source>
        <dbReference type="Pfam" id="PF01258"/>
    </source>
</evidence>
<evidence type="ECO:0000313" key="8">
    <source>
        <dbReference type="Proteomes" id="UP001501475"/>
    </source>
</evidence>
<feature type="region of interest" description="Disordered" evidence="5">
    <location>
        <begin position="95"/>
        <end position="117"/>
    </location>
</feature>
<dbReference type="PROSITE" id="PS51128">
    <property type="entry name" value="ZF_DKSA_2"/>
    <property type="match status" value="1"/>
</dbReference>
<gene>
    <name evidence="7" type="ORF">GCM10009810_05820</name>
</gene>
<evidence type="ECO:0000256" key="3">
    <source>
        <dbReference type="ARBA" id="ARBA00022833"/>
    </source>
</evidence>
<evidence type="ECO:0000256" key="1">
    <source>
        <dbReference type="ARBA" id="ARBA00022723"/>
    </source>
</evidence>
<dbReference type="InterPro" id="IPR020458">
    <property type="entry name" value="Znf_DskA_TraR_CS"/>
</dbReference>
<comment type="caution">
    <text evidence="7">The sequence shown here is derived from an EMBL/GenBank/DDBJ whole genome shotgun (WGS) entry which is preliminary data.</text>
</comment>
<keyword evidence="8" id="KW-1185">Reference proteome</keyword>
<dbReference type="RefSeq" id="WP_344061845.1">
    <property type="nucleotide sequence ID" value="NZ_BAAAPN010000015.1"/>
</dbReference>
<name>A0ABN2K4B3_9MICO</name>
<feature type="domain" description="Zinc finger DksA/TraR C4-type" evidence="6">
    <location>
        <begin position="142"/>
        <end position="177"/>
    </location>
</feature>
<accession>A0ABN2K4B3</accession>
<dbReference type="Proteomes" id="UP001501475">
    <property type="component" value="Unassembled WGS sequence"/>
</dbReference>
<dbReference type="PROSITE" id="PS01102">
    <property type="entry name" value="ZF_DKSA_1"/>
    <property type="match status" value="1"/>
</dbReference>
<sequence length="178" mass="18687">MTSSRSTTGSSSPAKKATARAASPTSAPRSLARKASVAEVGDAPGAATPAYVVKEGEDPWTTAEIDAIRTRIESDMASLRAEVSDAEREVAALMRQSGDGAGDDQADAGSMTLEREQEMSLANNAREMLDQGQHALDRLANGSYGTCESCGQAIGKLRLEAAPRATLCVPCKSKQERR</sequence>
<dbReference type="SUPFAM" id="SSF57716">
    <property type="entry name" value="Glucocorticoid receptor-like (DNA-binding domain)"/>
    <property type="match status" value="1"/>
</dbReference>
<evidence type="ECO:0000256" key="2">
    <source>
        <dbReference type="ARBA" id="ARBA00022771"/>
    </source>
</evidence>
<dbReference type="PANTHER" id="PTHR33823:SF2">
    <property type="entry name" value="RNA POLYMERASE-BINDING TRANSCRIPTION FACTOR DKSA"/>
    <property type="match status" value="1"/>
</dbReference>
<dbReference type="PANTHER" id="PTHR33823">
    <property type="entry name" value="RNA POLYMERASE-BINDING TRANSCRIPTION FACTOR DKSA-RELATED"/>
    <property type="match status" value="1"/>
</dbReference>
<keyword evidence="2" id="KW-0863">Zinc-finger</keyword>
<dbReference type="InterPro" id="IPR037187">
    <property type="entry name" value="DnaK_N"/>
</dbReference>
<evidence type="ECO:0000313" key="7">
    <source>
        <dbReference type="EMBL" id="GAA1748050.1"/>
    </source>
</evidence>
<evidence type="ECO:0000256" key="4">
    <source>
        <dbReference type="PROSITE-ProRule" id="PRU00510"/>
    </source>
</evidence>
<evidence type="ECO:0000256" key="5">
    <source>
        <dbReference type="SAM" id="MobiDB-lite"/>
    </source>
</evidence>
<feature type="zinc finger region" description="dksA C4-type" evidence="4">
    <location>
        <begin position="147"/>
        <end position="171"/>
    </location>
</feature>
<feature type="compositionally biased region" description="Low complexity" evidence="5">
    <location>
        <begin position="1"/>
        <end position="30"/>
    </location>
</feature>
<keyword evidence="1" id="KW-0479">Metal-binding</keyword>
<dbReference type="InterPro" id="IPR000962">
    <property type="entry name" value="Znf_DskA_TraR"/>
</dbReference>
<organism evidence="7 8">
    <name type="scientific">Nostocoides vanveenii</name>
    <dbReference type="NCBI Taxonomy" id="330835"/>
    <lineage>
        <taxon>Bacteria</taxon>
        <taxon>Bacillati</taxon>
        <taxon>Actinomycetota</taxon>
        <taxon>Actinomycetes</taxon>
        <taxon>Micrococcales</taxon>
        <taxon>Intrasporangiaceae</taxon>
        <taxon>Nostocoides</taxon>
    </lineage>
</organism>
<keyword evidence="3" id="KW-0862">Zinc</keyword>
<dbReference type="Pfam" id="PF01258">
    <property type="entry name" value="zf-dskA_traR"/>
    <property type="match status" value="1"/>
</dbReference>